<gene>
    <name evidence="4" type="ORF">KO508_09405</name>
</gene>
<name>A0ABS6AAL9_9GAMM</name>
<feature type="domain" description="FHA" evidence="3">
    <location>
        <begin position="227"/>
        <end position="276"/>
    </location>
</feature>
<keyword evidence="2" id="KW-0812">Transmembrane</keyword>
<dbReference type="PANTHER" id="PTHR23308">
    <property type="entry name" value="NUCLEAR INHIBITOR OF PROTEIN PHOSPHATASE-1"/>
    <property type="match status" value="1"/>
</dbReference>
<keyword evidence="2" id="KW-1133">Transmembrane helix</keyword>
<dbReference type="EMBL" id="JAHKPV010000017">
    <property type="protein sequence ID" value="MBU2874222.1"/>
    <property type="molecule type" value="Genomic_DNA"/>
</dbReference>
<keyword evidence="5" id="KW-1185">Reference proteome</keyword>
<dbReference type="InterPro" id="IPR050923">
    <property type="entry name" value="Cell_Proc_Reg/RNA_Proc"/>
</dbReference>
<keyword evidence="2" id="KW-0472">Membrane</keyword>
<evidence type="ECO:0000259" key="3">
    <source>
        <dbReference type="PROSITE" id="PS50006"/>
    </source>
</evidence>
<accession>A0ABS6AAL9</accession>
<comment type="caution">
    <text evidence="4">The sequence shown here is derived from an EMBL/GenBank/DDBJ whole genome shotgun (WGS) entry which is preliminary data.</text>
</comment>
<dbReference type="SMART" id="SM00240">
    <property type="entry name" value="FHA"/>
    <property type="match status" value="2"/>
</dbReference>
<evidence type="ECO:0000313" key="4">
    <source>
        <dbReference type="EMBL" id="MBU2874222.1"/>
    </source>
</evidence>
<dbReference type="InterPro" id="IPR000253">
    <property type="entry name" value="FHA_dom"/>
</dbReference>
<proteinExistence type="predicted"/>
<dbReference type="RefSeq" id="WP_216008070.1">
    <property type="nucleotide sequence ID" value="NZ_JAHKPV010000017.1"/>
</dbReference>
<dbReference type="PROSITE" id="PS50006">
    <property type="entry name" value="FHA_DOMAIN"/>
    <property type="match status" value="2"/>
</dbReference>
<evidence type="ECO:0000256" key="1">
    <source>
        <dbReference type="SAM" id="MobiDB-lite"/>
    </source>
</evidence>
<feature type="transmembrane region" description="Helical" evidence="2">
    <location>
        <begin position="325"/>
        <end position="346"/>
    </location>
</feature>
<evidence type="ECO:0000313" key="5">
    <source>
        <dbReference type="Proteomes" id="UP000753376"/>
    </source>
</evidence>
<protein>
    <submittedName>
        <fullName evidence="4">FHA domain-containing protein</fullName>
    </submittedName>
</protein>
<feature type="region of interest" description="Disordered" evidence="1">
    <location>
        <begin position="131"/>
        <end position="167"/>
    </location>
</feature>
<organism evidence="4 5">
    <name type="scientific">Marinobacter salexigens</name>
    <dbReference type="NCBI Taxonomy" id="1925763"/>
    <lineage>
        <taxon>Bacteria</taxon>
        <taxon>Pseudomonadati</taxon>
        <taxon>Pseudomonadota</taxon>
        <taxon>Gammaproteobacteria</taxon>
        <taxon>Pseudomonadales</taxon>
        <taxon>Marinobacteraceae</taxon>
        <taxon>Marinobacter</taxon>
    </lineage>
</organism>
<sequence length="347" mass="36980">MTTQQNSLIFLLRSVNGEQQLPVAKELKMGRSAECDIVLDQGGASRQHAVLTPDPEGVWVEDSGSTNGTFVNGERIEQACLLKEGDQLQVGQSIFTLLIKAPVVEQDPDATLLYGASADPDATLLHGDLDEEEAQAPEEAPPAEEVAADDSKPEAGDSKAPPSWVLNNQQSVDGTAFFSKDSLPGLQPNSDDKKIPQQAVEEPTLIGTSDPVVGLRFQLIGEGRNQWEIGRSPNSDVMLNHESVSGAHAQIINDAGRWKVVDLMSANGTYANGKKCLTGYLSSGDLVCFGSVECAFMLPEGEQLPEPMAEYRSPTKVSGTDIKTAAIAFIATAAVAGIVLLIVTNFF</sequence>
<evidence type="ECO:0000256" key="2">
    <source>
        <dbReference type="SAM" id="Phobius"/>
    </source>
</evidence>
<reference evidence="4 5" key="1">
    <citation type="submission" date="2021-05" db="EMBL/GenBank/DDBJ databases">
        <title>Draft genomes of bacteria isolated from model marine particles.</title>
        <authorList>
            <person name="Datta M.S."/>
            <person name="Schwartzman J.A."/>
            <person name="Enke T.N."/>
            <person name="Saavedra J."/>
            <person name="Cermak N."/>
            <person name="Cordero O.X."/>
        </authorList>
    </citation>
    <scope>NUCLEOTIDE SEQUENCE [LARGE SCALE GENOMIC DNA]</scope>
    <source>
        <strain evidence="4 5">D2M19</strain>
    </source>
</reference>
<dbReference type="CDD" id="cd00060">
    <property type="entry name" value="FHA"/>
    <property type="match status" value="2"/>
</dbReference>
<dbReference type="Proteomes" id="UP000753376">
    <property type="component" value="Unassembled WGS sequence"/>
</dbReference>
<dbReference type="Pfam" id="PF00498">
    <property type="entry name" value="FHA"/>
    <property type="match status" value="2"/>
</dbReference>
<feature type="domain" description="FHA" evidence="3">
    <location>
        <begin position="27"/>
        <end position="76"/>
    </location>
</feature>